<dbReference type="EMBL" id="CGCB01000003">
    <property type="protein sequence ID" value="CFQ91129.1"/>
    <property type="molecule type" value="Genomic_DNA"/>
</dbReference>
<gene>
    <name evidence="1" type="ORF">ERS008524_00910</name>
</gene>
<proteinExistence type="predicted"/>
<protein>
    <submittedName>
        <fullName evidence="1">Uncharacterized protein</fullName>
    </submittedName>
</protein>
<organism evidence="1 2">
    <name type="scientific">Yersinia frederiksenii</name>
    <dbReference type="NCBI Taxonomy" id="29484"/>
    <lineage>
        <taxon>Bacteria</taxon>
        <taxon>Pseudomonadati</taxon>
        <taxon>Pseudomonadota</taxon>
        <taxon>Gammaproteobacteria</taxon>
        <taxon>Enterobacterales</taxon>
        <taxon>Yersiniaceae</taxon>
        <taxon>Yersinia</taxon>
    </lineage>
</organism>
<evidence type="ECO:0000313" key="2">
    <source>
        <dbReference type="Proteomes" id="UP000046784"/>
    </source>
</evidence>
<evidence type="ECO:0000313" key="1">
    <source>
        <dbReference type="EMBL" id="CFQ91129.1"/>
    </source>
</evidence>
<name>A0AAI9EN87_YERFR</name>
<comment type="caution">
    <text evidence="1">The sequence shown here is derived from an EMBL/GenBank/DDBJ whole genome shotgun (WGS) entry which is preliminary data.</text>
</comment>
<reference evidence="1 2" key="1">
    <citation type="submission" date="2015-03" db="EMBL/GenBank/DDBJ databases">
        <authorList>
            <consortium name="Pathogen Informatics"/>
            <person name="Murphy D."/>
        </authorList>
    </citation>
    <scope>NUCLEOTIDE SEQUENCE [LARGE SCALE GENOMIC DNA]</scope>
    <source>
        <strain evidence="1 2">3400/83</strain>
    </source>
</reference>
<sequence length="29" mass="3078">MGGLCHELSMSKLAFNLGDMTLEHAGSVK</sequence>
<dbReference type="Proteomes" id="UP000046784">
    <property type="component" value="Unassembled WGS sequence"/>
</dbReference>
<dbReference type="AlphaFoldDB" id="A0AAI9EN87"/>
<accession>A0AAI9EN87</accession>